<feature type="transmembrane region" description="Helical" evidence="1">
    <location>
        <begin position="31"/>
        <end position="49"/>
    </location>
</feature>
<keyword evidence="1" id="KW-1133">Transmembrane helix</keyword>
<evidence type="ECO:0000313" key="3">
    <source>
        <dbReference type="Proteomes" id="UP001059401"/>
    </source>
</evidence>
<feature type="transmembrane region" description="Helical" evidence="1">
    <location>
        <begin position="7"/>
        <end position="25"/>
    </location>
</feature>
<feature type="transmembrane region" description="Helical" evidence="1">
    <location>
        <begin position="80"/>
        <end position="98"/>
    </location>
</feature>
<evidence type="ECO:0000313" key="2">
    <source>
        <dbReference type="EMBL" id="UTY27630.1"/>
    </source>
</evidence>
<feature type="transmembrane region" description="Helical" evidence="1">
    <location>
        <begin position="56"/>
        <end position="74"/>
    </location>
</feature>
<keyword evidence="1" id="KW-0472">Membrane</keyword>
<evidence type="ECO:0000256" key="1">
    <source>
        <dbReference type="SAM" id="Phobius"/>
    </source>
</evidence>
<gene>
    <name evidence="2" type="ORF">E4N76_00505</name>
</gene>
<reference evidence="2" key="1">
    <citation type="submission" date="2019-04" db="EMBL/GenBank/DDBJ databases">
        <title>Whole genome sequencing of oral phylogroup 2 treponemes.</title>
        <authorList>
            <person name="Chan Y."/>
            <person name="Zeng H.H."/>
            <person name="Yu X.L."/>
            <person name="Leung W.K."/>
            <person name="Watt R.M."/>
        </authorList>
    </citation>
    <scope>NUCLEOTIDE SEQUENCE</scope>
    <source>
        <strain evidence="2">OMZ 847</strain>
    </source>
</reference>
<dbReference type="Proteomes" id="UP001059401">
    <property type="component" value="Chromosome"/>
</dbReference>
<organism evidence="2 3">
    <name type="scientific">Treponema putidum</name>
    <dbReference type="NCBI Taxonomy" id="221027"/>
    <lineage>
        <taxon>Bacteria</taxon>
        <taxon>Pseudomonadati</taxon>
        <taxon>Spirochaetota</taxon>
        <taxon>Spirochaetia</taxon>
        <taxon>Spirochaetales</taxon>
        <taxon>Treponemataceae</taxon>
        <taxon>Treponema</taxon>
    </lineage>
</organism>
<sequence>MKNKFMFFVIIGLVILSIFIVNYGQSITTDCIGAVIGLAGGALAVFDTVKYSRRKIALVPLWIGILILIVTGFIQFKGVIILAAFGFAALGLYIYFRLTEK</sequence>
<keyword evidence="1" id="KW-0812">Transmembrane</keyword>
<name>A0ABY5HTT3_9SPIR</name>
<proteinExistence type="predicted"/>
<evidence type="ECO:0008006" key="4">
    <source>
        <dbReference type="Google" id="ProtNLM"/>
    </source>
</evidence>
<protein>
    <recommendedName>
        <fullName evidence="4">SPW repeat-containing protein</fullName>
    </recommendedName>
</protein>
<accession>A0ABY5HTT3</accession>
<dbReference type="EMBL" id="CP038802">
    <property type="protein sequence ID" value="UTY27630.1"/>
    <property type="molecule type" value="Genomic_DNA"/>
</dbReference>
<keyword evidence="3" id="KW-1185">Reference proteome</keyword>
<dbReference type="RefSeq" id="WP_255805642.1">
    <property type="nucleotide sequence ID" value="NZ_CP038802.1"/>
</dbReference>